<feature type="transmembrane region" description="Helical" evidence="1">
    <location>
        <begin position="103"/>
        <end position="119"/>
    </location>
</feature>
<sequence>MGEDSIPVFLVTPSSNQIFPFDLYIFDIDGGLIPTDFALFPTFPTLTAEDAAERKSGLRIEKVEAVESFQKVSWVLAFIVFAIVVADFICAQNDIVLLTTERMALIGAVVALIVIPFAQKFKGLGIEWEKATKGDHGS</sequence>
<keyword evidence="1" id="KW-1133">Transmembrane helix</keyword>
<name>A0ABQ1K8J9_9GAMM</name>
<organism evidence="2 3">
    <name type="scientific">Marinobacterium zhoushanense</name>
    <dbReference type="NCBI Taxonomy" id="1679163"/>
    <lineage>
        <taxon>Bacteria</taxon>
        <taxon>Pseudomonadati</taxon>
        <taxon>Pseudomonadota</taxon>
        <taxon>Gammaproteobacteria</taxon>
        <taxon>Oceanospirillales</taxon>
        <taxon>Oceanospirillaceae</taxon>
        <taxon>Marinobacterium</taxon>
    </lineage>
</organism>
<keyword evidence="3" id="KW-1185">Reference proteome</keyword>
<feature type="transmembrane region" description="Helical" evidence="1">
    <location>
        <begin position="72"/>
        <end position="91"/>
    </location>
</feature>
<protein>
    <submittedName>
        <fullName evidence="2">Uncharacterized protein</fullName>
    </submittedName>
</protein>
<evidence type="ECO:0000256" key="1">
    <source>
        <dbReference type="SAM" id="Phobius"/>
    </source>
</evidence>
<comment type="caution">
    <text evidence="2">The sequence shown here is derived from an EMBL/GenBank/DDBJ whole genome shotgun (WGS) entry which is preliminary data.</text>
</comment>
<gene>
    <name evidence="2" type="ORF">GCM10011352_16960</name>
</gene>
<dbReference type="Proteomes" id="UP000629025">
    <property type="component" value="Unassembled WGS sequence"/>
</dbReference>
<dbReference type="EMBL" id="BMIJ01000003">
    <property type="protein sequence ID" value="GGB91519.1"/>
    <property type="molecule type" value="Genomic_DNA"/>
</dbReference>
<keyword evidence="1" id="KW-0472">Membrane</keyword>
<accession>A0ABQ1K8J9</accession>
<dbReference type="RefSeq" id="WP_229680658.1">
    <property type="nucleotide sequence ID" value="NZ_BMIJ01000003.1"/>
</dbReference>
<reference evidence="3" key="1">
    <citation type="journal article" date="2019" name="Int. J. Syst. Evol. Microbiol.">
        <title>The Global Catalogue of Microorganisms (GCM) 10K type strain sequencing project: providing services to taxonomists for standard genome sequencing and annotation.</title>
        <authorList>
            <consortium name="The Broad Institute Genomics Platform"/>
            <consortium name="The Broad Institute Genome Sequencing Center for Infectious Disease"/>
            <person name="Wu L."/>
            <person name="Ma J."/>
        </authorList>
    </citation>
    <scope>NUCLEOTIDE SEQUENCE [LARGE SCALE GENOMIC DNA]</scope>
    <source>
        <strain evidence="3">CGMCC 1.15341</strain>
    </source>
</reference>
<evidence type="ECO:0000313" key="3">
    <source>
        <dbReference type="Proteomes" id="UP000629025"/>
    </source>
</evidence>
<proteinExistence type="predicted"/>
<keyword evidence="1" id="KW-0812">Transmembrane</keyword>
<evidence type="ECO:0000313" key="2">
    <source>
        <dbReference type="EMBL" id="GGB91519.1"/>
    </source>
</evidence>